<gene>
    <name evidence="1" type="ORF">NP493_37g02000</name>
</gene>
<evidence type="ECO:0000313" key="2">
    <source>
        <dbReference type="Proteomes" id="UP001209878"/>
    </source>
</evidence>
<accession>A0AAD9UJT6</accession>
<dbReference type="EMBL" id="JAODUO010000037">
    <property type="protein sequence ID" value="KAK2192144.1"/>
    <property type="molecule type" value="Genomic_DNA"/>
</dbReference>
<dbReference type="Proteomes" id="UP001209878">
    <property type="component" value="Unassembled WGS sequence"/>
</dbReference>
<protein>
    <submittedName>
        <fullName evidence="1">Uncharacterized protein</fullName>
    </submittedName>
</protein>
<organism evidence="1 2">
    <name type="scientific">Ridgeia piscesae</name>
    <name type="common">Tubeworm</name>
    <dbReference type="NCBI Taxonomy" id="27915"/>
    <lineage>
        <taxon>Eukaryota</taxon>
        <taxon>Metazoa</taxon>
        <taxon>Spiralia</taxon>
        <taxon>Lophotrochozoa</taxon>
        <taxon>Annelida</taxon>
        <taxon>Polychaeta</taxon>
        <taxon>Sedentaria</taxon>
        <taxon>Canalipalpata</taxon>
        <taxon>Sabellida</taxon>
        <taxon>Siboglinidae</taxon>
        <taxon>Ridgeia</taxon>
    </lineage>
</organism>
<sequence length="55" mass="6342">MDSLIYKITPPPLLPNLSFLNITYPVIPNSTSDISGVAQDYYTYYVRVNIFYHNV</sequence>
<comment type="caution">
    <text evidence="1">The sequence shown here is derived from an EMBL/GenBank/DDBJ whole genome shotgun (WGS) entry which is preliminary data.</text>
</comment>
<keyword evidence="2" id="KW-1185">Reference proteome</keyword>
<evidence type="ECO:0000313" key="1">
    <source>
        <dbReference type="EMBL" id="KAK2192144.1"/>
    </source>
</evidence>
<name>A0AAD9UJT6_RIDPI</name>
<proteinExistence type="predicted"/>
<reference evidence="1" key="1">
    <citation type="journal article" date="2023" name="Mol. Biol. Evol.">
        <title>Third-Generation Sequencing Reveals the Adaptive Role of the Epigenome in Three Deep-Sea Polychaetes.</title>
        <authorList>
            <person name="Perez M."/>
            <person name="Aroh O."/>
            <person name="Sun Y."/>
            <person name="Lan Y."/>
            <person name="Juniper S.K."/>
            <person name="Young C.R."/>
            <person name="Angers B."/>
            <person name="Qian P.Y."/>
        </authorList>
    </citation>
    <scope>NUCLEOTIDE SEQUENCE</scope>
    <source>
        <strain evidence="1">R07B-5</strain>
    </source>
</reference>
<dbReference type="AlphaFoldDB" id="A0AAD9UJT6"/>